<evidence type="ECO:0000313" key="5">
    <source>
        <dbReference type="EMBL" id="OEF99394.1"/>
    </source>
</evidence>
<dbReference type="AlphaFoldDB" id="A0A1D2YUK9"/>
<dbReference type="PRINTS" id="PR01607">
    <property type="entry name" value="APYRASEFAMLY"/>
</dbReference>
<protein>
    <recommendedName>
        <fullName evidence="7">Multifunctional 2',3'-cyclic-nucleotide 2'-phosphodiesterase/5'-nucleotidase/3'-nucleotidase</fullName>
    </recommendedName>
</protein>
<comment type="caution">
    <text evidence="5">The sequence shown here is derived from an EMBL/GenBank/DDBJ whole genome shotgun (WGS) entry which is preliminary data.</text>
</comment>
<dbReference type="OrthoDB" id="9793179at2"/>
<evidence type="ECO:0000313" key="6">
    <source>
        <dbReference type="Proteomes" id="UP000243739"/>
    </source>
</evidence>
<keyword evidence="2" id="KW-0378">Hydrolase</keyword>
<name>A0A1D2YUK9_9BACI</name>
<accession>A0A1D2YUK9</accession>
<feature type="domain" description="Calcineurin-like phosphoesterase" evidence="3">
    <location>
        <begin position="18"/>
        <end position="216"/>
    </location>
</feature>
<dbReference type="PROSITE" id="PS00785">
    <property type="entry name" value="5_NUCLEOTIDASE_1"/>
    <property type="match status" value="1"/>
</dbReference>
<evidence type="ECO:0000256" key="2">
    <source>
        <dbReference type="RuleBase" id="RU362119"/>
    </source>
</evidence>
<dbReference type="Pfam" id="PF00149">
    <property type="entry name" value="Metallophos"/>
    <property type="match status" value="1"/>
</dbReference>
<dbReference type="Pfam" id="PF02872">
    <property type="entry name" value="5_nucleotid_C"/>
    <property type="match status" value="1"/>
</dbReference>
<dbReference type="GO" id="GO:0030288">
    <property type="term" value="C:outer membrane-bounded periplasmic space"/>
    <property type="evidence" value="ECO:0007669"/>
    <property type="project" value="TreeGrafter"/>
</dbReference>
<dbReference type="EMBL" id="MIJF01000024">
    <property type="protein sequence ID" value="OEF99394.1"/>
    <property type="molecule type" value="Genomic_DNA"/>
</dbReference>
<dbReference type="Gene3D" id="3.60.21.10">
    <property type="match status" value="1"/>
</dbReference>
<dbReference type="InterPro" id="IPR029052">
    <property type="entry name" value="Metallo-depent_PP-like"/>
</dbReference>
<reference evidence="5 6" key="1">
    <citation type="submission" date="2016-09" db="EMBL/GenBank/DDBJ databases">
        <title>Draft genome sequence for the type strain of Vulcanibacillus modesticaldus BR, a strictly anaerobic, moderately thermophilic, and nitrate-reducing bacterium from deep sea-hydrothermal vents of the Mid-Atlantic Ridge.</title>
        <authorList>
            <person name="Abin C.A."/>
            <person name="Hollibaugh J.T."/>
        </authorList>
    </citation>
    <scope>NUCLEOTIDE SEQUENCE [LARGE SCALE GENOMIC DNA]</scope>
    <source>
        <strain evidence="5 6">BR</strain>
    </source>
</reference>
<dbReference type="PANTHER" id="PTHR11575:SF23">
    <property type="entry name" value="5-NUCLEOTIDASE FAMILY PROTEIN"/>
    <property type="match status" value="1"/>
</dbReference>
<dbReference type="GO" id="GO:0046872">
    <property type="term" value="F:metal ion binding"/>
    <property type="evidence" value="ECO:0007669"/>
    <property type="project" value="InterPro"/>
</dbReference>
<dbReference type="SUPFAM" id="SSF56300">
    <property type="entry name" value="Metallo-dependent phosphatases"/>
    <property type="match status" value="1"/>
</dbReference>
<dbReference type="InterPro" id="IPR036907">
    <property type="entry name" value="5'-Nucleotdase_C_sf"/>
</dbReference>
<dbReference type="GO" id="GO:0008253">
    <property type="term" value="F:5'-nucleotidase activity"/>
    <property type="evidence" value="ECO:0007669"/>
    <property type="project" value="TreeGrafter"/>
</dbReference>
<evidence type="ECO:0008006" key="7">
    <source>
        <dbReference type="Google" id="ProtNLM"/>
    </source>
</evidence>
<dbReference type="PANTHER" id="PTHR11575">
    <property type="entry name" value="5'-NUCLEOTIDASE-RELATED"/>
    <property type="match status" value="1"/>
</dbReference>
<dbReference type="InterPro" id="IPR004843">
    <property type="entry name" value="Calcineurin-like_PHP"/>
</dbReference>
<dbReference type="InterPro" id="IPR008334">
    <property type="entry name" value="5'-Nucleotdase_C"/>
</dbReference>
<dbReference type="CDD" id="cd00845">
    <property type="entry name" value="MPP_UshA_N_like"/>
    <property type="match status" value="1"/>
</dbReference>
<dbReference type="InterPro" id="IPR006146">
    <property type="entry name" value="5'-Nucleotdase_CS"/>
</dbReference>
<dbReference type="SUPFAM" id="SSF55816">
    <property type="entry name" value="5'-nucleotidase (syn. UDP-sugar hydrolase), C-terminal domain"/>
    <property type="match status" value="1"/>
</dbReference>
<feature type="domain" description="5'-Nucleotidase C-terminal" evidence="4">
    <location>
        <begin position="305"/>
        <end position="447"/>
    </location>
</feature>
<evidence type="ECO:0000256" key="1">
    <source>
        <dbReference type="ARBA" id="ARBA00022729"/>
    </source>
</evidence>
<gene>
    <name evidence="5" type="ORF">BHF71_02075</name>
</gene>
<comment type="similarity">
    <text evidence="2">Belongs to the 5'-nucleotidase family.</text>
</comment>
<keyword evidence="1" id="KW-0732">Signal</keyword>
<dbReference type="GO" id="GO:0000166">
    <property type="term" value="F:nucleotide binding"/>
    <property type="evidence" value="ECO:0007669"/>
    <property type="project" value="UniProtKB-KW"/>
</dbReference>
<sequence length="498" mass="56976">MFKISKVVLILIKHQRIHIIHTNDLHSHFNNMAKISSYIKKLRAEVTSKEEKVIVVDLGDHMDRMQLETEGTGGKVNVEILNYLNTDVITIGNNEGLTFTKELLAEAYLDKKFRIVACNLKDLESKRLPDWLEEYWIQDLGKIRIGWVGATAPYKTFYKLQGWAIEDPFSNLQRIIQQIRLEVDLIIILSHLGLRADERLAEQLKDVDVILGGHTHFLLEKGIKKENQPLVCQAGIFGDYVGHLVIDYDIENRHLIGVEEKTVFIGDIASDMNTLRIIEKNRDLAKKELGKCITVLKEPLINSLETESPLSNLLADGVRRWVDAEIGLVNTGQILDDLDEGIVTKERIHQICPSPINACRIRLTGEQIRLTLEQSLLDEFKHYPMKGYGFRGKELGTLSISGIIVEYDITSPPYKKISKIYTSNGAILDDKREYIVGTLDMFTFGGGYYLIKKGKDVQYFLPEFLRDILAVQLMDEQSLKISLKDRWIKIKEKNRVSE</sequence>
<keyword evidence="6" id="KW-1185">Reference proteome</keyword>
<dbReference type="GO" id="GO:0008768">
    <property type="term" value="F:UDP-sugar diphosphatase activity"/>
    <property type="evidence" value="ECO:0007669"/>
    <property type="project" value="TreeGrafter"/>
</dbReference>
<dbReference type="InterPro" id="IPR006179">
    <property type="entry name" value="5_nucleotidase/apyrase"/>
</dbReference>
<dbReference type="Gene3D" id="3.90.780.10">
    <property type="entry name" value="5'-Nucleotidase, C-terminal domain"/>
    <property type="match status" value="1"/>
</dbReference>
<dbReference type="Proteomes" id="UP000243739">
    <property type="component" value="Unassembled WGS sequence"/>
</dbReference>
<keyword evidence="2" id="KW-0547">Nucleotide-binding</keyword>
<evidence type="ECO:0000259" key="3">
    <source>
        <dbReference type="Pfam" id="PF00149"/>
    </source>
</evidence>
<evidence type="ECO:0000259" key="4">
    <source>
        <dbReference type="Pfam" id="PF02872"/>
    </source>
</evidence>
<organism evidence="5 6">
    <name type="scientific">Vulcanibacillus modesticaldus</name>
    <dbReference type="NCBI Taxonomy" id="337097"/>
    <lineage>
        <taxon>Bacteria</taxon>
        <taxon>Bacillati</taxon>
        <taxon>Bacillota</taxon>
        <taxon>Bacilli</taxon>
        <taxon>Bacillales</taxon>
        <taxon>Bacillaceae</taxon>
        <taxon>Vulcanibacillus</taxon>
    </lineage>
</organism>
<proteinExistence type="inferred from homology"/>
<dbReference type="GO" id="GO:0009166">
    <property type="term" value="P:nucleotide catabolic process"/>
    <property type="evidence" value="ECO:0007669"/>
    <property type="project" value="InterPro"/>
</dbReference>
<dbReference type="STRING" id="337097.BHF71_02075"/>